<keyword evidence="3" id="KW-1185">Reference proteome</keyword>
<evidence type="ECO:0000313" key="2">
    <source>
        <dbReference type="EMBL" id="RNA00639.1"/>
    </source>
</evidence>
<accession>A0A3M7PNT1</accession>
<comment type="caution">
    <text evidence="2">The sequence shown here is derived from an EMBL/GenBank/DDBJ whole genome shotgun (WGS) entry which is preliminary data.</text>
</comment>
<feature type="region of interest" description="Disordered" evidence="1">
    <location>
        <begin position="1"/>
        <end position="29"/>
    </location>
</feature>
<dbReference type="AlphaFoldDB" id="A0A3M7PNT1"/>
<name>A0A3M7PNT1_BRAPC</name>
<proteinExistence type="predicted"/>
<evidence type="ECO:0000256" key="1">
    <source>
        <dbReference type="SAM" id="MobiDB-lite"/>
    </source>
</evidence>
<gene>
    <name evidence="2" type="ORF">BpHYR1_038965</name>
</gene>
<feature type="compositionally biased region" description="Basic and acidic residues" evidence="1">
    <location>
        <begin position="1"/>
        <end position="13"/>
    </location>
</feature>
<evidence type="ECO:0000313" key="3">
    <source>
        <dbReference type="Proteomes" id="UP000276133"/>
    </source>
</evidence>
<sequence length="173" mass="19717">MENKYKNWSDSMHRPSKKSSTGSRENSTGPLNVQIFRSIQANIESSIQTQSATTSNQILGVTVQYCPIYKSNEDEYKKKNIQPVPQNLVTALASYTQLHLVRPQPLELVPLYKNQELNNLHITEFQNLLPFIFNKYGSNGLFIPDYFSIEGPPLNPDVHDESLFIQVAHAKNH</sequence>
<organism evidence="2 3">
    <name type="scientific">Brachionus plicatilis</name>
    <name type="common">Marine rotifer</name>
    <name type="synonym">Brachionus muelleri</name>
    <dbReference type="NCBI Taxonomy" id="10195"/>
    <lineage>
        <taxon>Eukaryota</taxon>
        <taxon>Metazoa</taxon>
        <taxon>Spiralia</taxon>
        <taxon>Gnathifera</taxon>
        <taxon>Rotifera</taxon>
        <taxon>Eurotatoria</taxon>
        <taxon>Monogononta</taxon>
        <taxon>Pseudotrocha</taxon>
        <taxon>Ploima</taxon>
        <taxon>Brachionidae</taxon>
        <taxon>Brachionus</taxon>
    </lineage>
</organism>
<protein>
    <submittedName>
        <fullName evidence="2">Uncharacterized protein</fullName>
    </submittedName>
</protein>
<dbReference type="Proteomes" id="UP000276133">
    <property type="component" value="Unassembled WGS sequence"/>
</dbReference>
<dbReference type="EMBL" id="REGN01009663">
    <property type="protein sequence ID" value="RNA00639.1"/>
    <property type="molecule type" value="Genomic_DNA"/>
</dbReference>
<reference evidence="2 3" key="1">
    <citation type="journal article" date="2018" name="Sci. Rep.">
        <title>Genomic signatures of local adaptation to the degree of environmental predictability in rotifers.</title>
        <authorList>
            <person name="Franch-Gras L."/>
            <person name="Hahn C."/>
            <person name="Garcia-Roger E.M."/>
            <person name="Carmona M.J."/>
            <person name="Serra M."/>
            <person name="Gomez A."/>
        </authorList>
    </citation>
    <scope>NUCLEOTIDE SEQUENCE [LARGE SCALE GENOMIC DNA]</scope>
    <source>
        <strain evidence="2">HYR1</strain>
    </source>
</reference>
<feature type="compositionally biased region" description="Polar residues" evidence="1">
    <location>
        <begin position="18"/>
        <end position="29"/>
    </location>
</feature>